<evidence type="ECO:0000313" key="3">
    <source>
        <dbReference type="EMBL" id="RNA35840.1"/>
    </source>
</evidence>
<evidence type="ECO:0000256" key="1">
    <source>
        <dbReference type="SAM" id="Phobius"/>
    </source>
</evidence>
<evidence type="ECO:0000256" key="2">
    <source>
        <dbReference type="SAM" id="SignalP"/>
    </source>
</evidence>
<dbReference type="EMBL" id="REGN01001283">
    <property type="protein sequence ID" value="RNA35840.1"/>
    <property type="molecule type" value="Genomic_DNA"/>
</dbReference>
<organism evidence="3 4">
    <name type="scientific">Brachionus plicatilis</name>
    <name type="common">Marine rotifer</name>
    <name type="synonym">Brachionus muelleri</name>
    <dbReference type="NCBI Taxonomy" id="10195"/>
    <lineage>
        <taxon>Eukaryota</taxon>
        <taxon>Metazoa</taxon>
        <taxon>Spiralia</taxon>
        <taxon>Gnathifera</taxon>
        <taxon>Rotifera</taxon>
        <taxon>Eurotatoria</taxon>
        <taxon>Monogononta</taxon>
        <taxon>Pseudotrocha</taxon>
        <taxon>Ploima</taxon>
        <taxon>Brachionidae</taxon>
        <taxon>Brachionus</taxon>
    </lineage>
</organism>
<keyword evidence="4" id="KW-1185">Reference proteome</keyword>
<gene>
    <name evidence="3" type="ORF">BpHYR1_022680</name>
</gene>
<dbReference type="Proteomes" id="UP000276133">
    <property type="component" value="Unassembled WGS sequence"/>
</dbReference>
<comment type="caution">
    <text evidence="3">The sequence shown here is derived from an EMBL/GenBank/DDBJ whole genome shotgun (WGS) entry which is preliminary data.</text>
</comment>
<sequence length="98" mass="11636">MTFCLIACFGFLFNMDKVLTSEINVASHVEFYNDYPEFPLRNTFKGIFDPEQRNPLYFSVFSLNILMNDFVLVFLLMIFDLLLIVRYINIHRPILWGV</sequence>
<feature type="transmembrane region" description="Helical" evidence="1">
    <location>
        <begin position="65"/>
        <end position="85"/>
    </location>
</feature>
<evidence type="ECO:0000313" key="4">
    <source>
        <dbReference type="Proteomes" id="UP000276133"/>
    </source>
</evidence>
<keyword evidence="1" id="KW-0472">Membrane</keyword>
<proteinExistence type="predicted"/>
<keyword evidence="2" id="KW-0732">Signal</keyword>
<name>A0A3M7SJN2_BRAPC</name>
<keyword evidence="1" id="KW-1133">Transmembrane helix</keyword>
<accession>A0A3M7SJN2</accession>
<feature type="chain" id="PRO_5018026291" evidence="2">
    <location>
        <begin position="21"/>
        <end position="98"/>
    </location>
</feature>
<protein>
    <submittedName>
        <fullName evidence="3">Uncharacterized protein</fullName>
    </submittedName>
</protein>
<dbReference type="AlphaFoldDB" id="A0A3M7SJN2"/>
<feature type="signal peptide" evidence="2">
    <location>
        <begin position="1"/>
        <end position="20"/>
    </location>
</feature>
<reference evidence="3 4" key="1">
    <citation type="journal article" date="2018" name="Sci. Rep.">
        <title>Genomic signatures of local adaptation to the degree of environmental predictability in rotifers.</title>
        <authorList>
            <person name="Franch-Gras L."/>
            <person name="Hahn C."/>
            <person name="Garcia-Roger E.M."/>
            <person name="Carmona M.J."/>
            <person name="Serra M."/>
            <person name="Gomez A."/>
        </authorList>
    </citation>
    <scope>NUCLEOTIDE SEQUENCE [LARGE SCALE GENOMIC DNA]</scope>
    <source>
        <strain evidence="3">HYR1</strain>
    </source>
</reference>
<keyword evidence="1" id="KW-0812">Transmembrane</keyword>